<proteinExistence type="predicted"/>
<accession>A0A1M6D499</accession>
<gene>
    <name evidence="2" type="ORF">SAMN05444401_1335</name>
</gene>
<name>A0A1M6D499_9CLOT</name>
<dbReference type="EMBL" id="FQZO01000001">
    <property type="protein sequence ID" value="SHI68105.1"/>
    <property type="molecule type" value="Genomic_DNA"/>
</dbReference>
<dbReference type="AlphaFoldDB" id="A0A1M6D499"/>
<sequence>MSHREDKKATKRVSNKDSKPDTIYEEEMKKKKPKGTIG</sequence>
<protein>
    <submittedName>
        <fullName evidence="2">Uncharacterized protein</fullName>
    </submittedName>
</protein>
<dbReference type="Proteomes" id="UP000184080">
    <property type="component" value="Unassembled WGS sequence"/>
</dbReference>
<evidence type="ECO:0000313" key="3">
    <source>
        <dbReference type="Proteomes" id="UP000184080"/>
    </source>
</evidence>
<feature type="compositionally biased region" description="Basic and acidic residues" evidence="1">
    <location>
        <begin position="1"/>
        <end position="29"/>
    </location>
</feature>
<organism evidence="2 3">
    <name type="scientific">Clostridium amylolyticum</name>
    <dbReference type="NCBI Taxonomy" id="1121298"/>
    <lineage>
        <taxon>Bacteria</taxon>
        <taxon>Bacillati</taxon>
        <taxon>Bacillota</taxon>
        <taxon>Clostridia</taxon>
        <taxon>Eubacteriales</taxon>
        <taxon>Clostridiaceae</taxon>
        <taxon>Clostridium</taxon>
    </lineage>
</organism>
<evidence type="ECO:0000256" key="1">
    <source>
        <dbReference type="SAM" id="MobiDB-lite"/>
    </source>
</evidence>
<evidence type="ECO:0000313" key="2">
    <source>
        <dbReference type="EMBL" id="SHI68105.1"/>
    </source>
</evidence>
<dbReference type="STRING" id="1121298.SAMN05444401_1335"/>
<reference evidence="2 3" key="1">
    <citation type="submission" date="2016-11" db="EMBL/GenBank/DDBJ databases">
        <authorList>
            <person name="Jaros S."/>
            <person name="Januszkiewicz K."/>
            <person name="Wedrychowicz H."/>
        </authorList>
    </citation>
    <scope>NUCLEOTIDE SEQUENCE [LARGE SCALE GENOMIC DNA]</scope>
    <source>
        <strain evidence="2 3">DSM 21864</strain>
    </source>
</reference>
<feature type="region of interest" description="Disordered" evidence="1">
    <location>
        <begin position="1"/>
        <end position="38"/>
    </location>
</feature>
<keyword evidence="3" id="KW-1185">Reference proteome</keyword>